<comment type="caution">
    <text evidence="2">The sequence shown here is derived from an EMBL/GenBank/DDBJ whole genome shotgun (WGS) entry which is preliminary data.</text>
</comment>
<accession>A0A2S8IVI7</accession>
<dbReference type="Proteomes" id="UP000239290">
    <property type="component" value="Unassembled WGS sequence"/>
</dbReference>
<dbReference type="InterPro" id="IPR044855">
    <property type="entry name" value="CoA-Trfase_III_dom3_sf"/>
</dbReference>
<dbReference type="InterPro" id="IPR003673">
    <property type="entry name" value="CoA-Trfase_fam_III"/>
</dbReference>
<reference evidence="3" key="1">
    <citation type="submission" date="2018-02" db="EMBL/GenBank/DDBJ databases">
        <title>Draft genome sequencing of Rhodococcus opacus KU647198.</title>
        <authorList>
            <person name="Zheng B.-X."/>
        </authorList>
    </citation>
    <scope>NUCLEOTIDE SEQUENCE [LARGE SCALE GENOMIC DNA]</scope>
    <source>
        <strain evidence="3">04-OD7</strain>
    </source>
</reference>
<proteinExistence type="predicted"/>
<gene>
    <name evidence="2" type="ORF">C5613_32360</name>
</gene>
<dbReference type="Gene3D" id="3.40.50.10540">
    <property type="entry name" value="Crotonobetainyl-coa:carnitine coa-transferase, domain 1"/>
    <property type="match status" value="1"/>
</dbReference>
<dbReference type="SUPFAM" id="SSF89796">
    <property type="entry name" value="CoA-transferase family III (CaiB/BaiF)"/>
    <property type="match status" value="1"/>
</dbReference>
<dbReference type="RefSeq" id="WP_105420844.1">
    <property type="nucleotide sequence ID" value="NZ_PUIO01000050.1"/>
</dbReference>
<name>A0A2S8IVI7_RHOOP</name>
<dbReference type="GO" id="GO:0008410">
    <property type="term" value="F:CoA-transferase activity"/>
    <property type="evidence" value="ECO:0007669"/>
    <property type="project" value="TreeGrafter"/>
</dbReference>
<sequence>MRAGARHATIAPYGPFTCNDGITLNLGLQNEREWARFCSIVLEKPISASDPRFGSNHQRVAHRRELDTIISEVLGSLDSAQVRKLFDEAAIAFAEQRTVRAFADHPQLAASERWEGVATPEGVVRTLIPAPSQVIGTEDAFRALESSPVRR</sequence>
<keyword evidence="1" id="KW-0808">Transferase</keyword>
<evidence type="ECO:0000256" key="1">
    <source>
        <dbReference type="ARBA" id="ARBA00022679"/>
    </source>
</evidence>
<dbReference type="Gene3D" id="3.30.1540.10">
    <property type="entry name" value="formyl-coa transferase, domain 3"/>
    <property type="match status" value="1"/>
</dbReference>
<dbReference type="Pfam" id="PF02515">
    <property type="entry name" value="CoA_transf_3"/>
    <property type="match status" value="1"/>
</dbReference>
<evidence type="ECO:0008006" key="4">
    <source>
        <dbReference type="Google" id="ProtNLM"/>
    </source>
</evidence>
<dbReference type="PANTHER" id="PTHR48207">
    <property type="entry name" value="SUCCINATE--HYDROXYMETHYLGLUTARATE COA-TRANSFERASE"/>
    <property type="match status" value="1"/>
</dbReference>
<evidence type="ECO:0000313" key="3">
    <source>
        <dbReference type="Proteomes" id="UP000239290"/>
    </source>
</evidence>
<dbReference type="InterPro" id="IPR050483">
    <property type="entry name" value="CoA-transferase_III_domain"/>
</dbReference>
<dbReference type="EMBL" id="PUIO01000050">
    <property type="protein sequence ID" value="PQP18392.1"/>
    <property type="molecule type" value="Genomic_DNA"/>
</dbReference>
<protein>
    <recommendedName>
        <fullName evidence="4">CoA transferase</fullName>
    </recommendedName>
</protein>
<dbReference type="InterPro" id="IPR023606">
    <property type="entry name" value="CoA-Trfase_III_dom_1_sf"/>
</dbReference>
<organism evidence="2 3">
    <name type="scientific">Rhodococcus opacus</name>
    <name type="common">Nocardia opaca</name>
    <dbReference type="NCBI Taxonomy" id="37919"/>
    <lineage>
        <taxon>Bacteria</taxon>
        <taxon>Bacillati</taxon>
        <taxon>Actinomycetota</taxon>
        <taxon>Actinomycetes</taxon>
        <taxon>Mycobacteriales</taxon>
        <taxon>Nocardiaceae</taxon>
        <taxon>Rhodococcus</taxon>
    </lineage>
</organism>
<dbReference type="PANTHER" id="PTHR48207:SF3">
    <property type="entry name" value="SUCCINATE--HYDROXYMETHYLGLUTARATE COA-TRANSFERASE"/>
    <property type="match status" value="1"/>
</dbReference>
<dbReference type="AlphaFoldDB" id="A0A2S8IVI7"/>
<evidence type="ECO:0000313" key="2">
    <source>
        <dbReference type="EMBL" id="PQP18392.1"/>
    </source>
</evidence>